<accession>A0A0N4U1V0</accession>
<dbReference type="EMBL" id="UYYG01001151">
    <property type="protein sequence ID" value="VDN54998.1"/>
    <property type="molecule type" value="Genomic_DNA"/>
</dbReference>
<proteinExistence type="predicted"/>
<dbReference type="Proteomes" id="UP000038040">
    <property type="component" value="Unplaced"/>
</dbReference>
<evidence type="ECO:0000313" key="2">
    <source>
        <dbReference type="Proteomes" id="UP000038040"/>
    </source>
</evidence>
<dbReference type="Proteomes" id="UP000274756">
    <property type="component" value="Unassembled WGS sequence"/>
</dbReference>
<evidence type="ECO:0000313" key="4">
    <source>
        <dbReference type="WBParaSite" id="DME_0000061101-mRNA-1"/>
    </source>
</evidence>
<gene>
    <name evidence="1" type="ORF">DME_LOCUS4971</name>
</gene>
<sequence>MEVHMSSGNGQWRTTIRYCSYGACDMGSGTQLGIAAMVLAIWTVAYNNSVLQLWCLRPQCKQYAIALDCSFDYFNHII</sequence>
<evidence type="ECO:0000313" key="3">
    <source>
        <dbReference type="Proteomes" id="UP000274756"/>
    </source>
</evidence>
<reference evidence="4" key="1">
    <citation type="submission" date="2017-02" db="UniProtKB">
        <authorList>
            <consortium name="WormBaseParasite"/>
        </authorList>
    </citation>
    <scope>IDENTIFICATION</scope>
</reference>
<organism evidence="2 4">
    <name type="scientific">Dracunculus medinensis</name>
    <name type="common">Guinea worm</name>
    <dbReference type="NCBI Taxonomy" id="318479"/>
    <lineage>
        <taxon>Eukaryota</taxon>
        <taxon>Metazoa</taxon>
        <taxon>Ecdysozoa</taxon>
        <taxon>Nematoda</taxon>
        <taxon>Chromadorea</taxon>
        <taxon>Rhabditida</taxon>
        <taxon>Spirurina</taxon>
        <taxon>Dracunculoidea</taxon>
        <taxon>Dracunculidae</taxon>
        <taxon>Dracunculus</taxon>
    </lineage>
</organism>
<name>A0A0N4U1V0_DRAME</name>
<keyword evidence="3" id="KW-1185">Reference proteome</keyword>
<protein>
    <submittedName>
        <fullName evidence="4">7TM_GPCR_Srx domain-containing protein</fullName>
    </submittedName>
</protein>
<dbReference type="AlphaFoldDB" id="A0A0N4U1V0"/>
<dbReference type="WBParaSite" id="DME_0000061101-mRNA-1">
    <property type="protein sequence ID" value="DME_0000061101-mRNA-1"/>
    <property type="gene ID" value="DME_0000061101"/>
</dbReference>
<evidence type="ECO:0000313" key="1">
    <source>
        <dbReference type="EMBL" id="VDN54998.1"/>
    </source>
</evidence>
<reference evidence="1 3" key="2">
    <citation type="submission" date="2018-11" db="EMBL/GenBank/DDBJ databases">
        <authorList>
            <consortium name="Pathogen Informatics"/>
        </authorList>
    </citation>
    <scope>NUCLEOTIDE SEQUENCE [LARGE SCALE GENOMIC DNA]</scope>
</reference>